<dbReference type="GO" id="GO:0004619">
    <property type="term" value="F:phosphoglycerate mutase activity"/>
    <property type="evidence" value="ECO:0007669"/>
    <property type="project" value="InterPro"/>
</dbReference>
<keyword evidence="3" id="KW-0963">Cytoplasm</keyword>
<dbReference type="GO" id="GO:0005737">
    <property type="term" value="C:cytoplasm"/>
    <property type="evidence" value="ECO:0007669"/>
    <property type="project" value="UniProtKB-SubCell"/>
</dbReference>
<sequence length="85" mass="9061">MCLNIPNGGMVGHTVDVEATVVACKAAKEAIKMIFDVLDQVGGIFVVTVDHGNAEDMVKMNKKGEHDVDKEGNVQILTSHTLPVS</sequence>
<dbReference type="Pfam" id="PF01676">
    <property type="entry name" value="Metalloenzyme"/>
    <property type="match status" value="1"/>
</dbReference>
<dbReference type="GO" id="GO:0006007">
    <property type="term" value="P:glucose catabolic process"/>
    <property type="evidence" value="ECO:0007669"/>
    <property type="project" value="InterPro"/>
</dbReference>
<comment type="caution">
    <text evidence="5">The sequence shown here is derived from an EMBL/GenBank/DDBJ whole genome shotgun (WGS) entry which is preliminary data.</text>
</comment>
<dbReference type="PANTHER" id="PTHR31637:SF7">
    <property type="entry name" value="2,3-BISPHOSPHOGLYCERATE-INDEPENDENT PHOSPHOGLYCERATE MUTASE 1"/>
    <property type="match status" value="1"/>
</dbReference>
<evidence type="ECO:0000256" key="3">
    <source>
        <dbReference type="ARBA" id="ARBA00022490"/>
    </source>
</evidence>
<evidence type="ECO:0000256" key="2">
    <source>
        <dbReference type="ARBA" id="ARBA00011245"/>
    </source>
</evidence>
<evidence type="ECO:0000259" key="4">
    <source>
        <dbReference type="Pfam" id="PF01676"/>
    </source>
</evidence>
<gene>
    <name evidence="5" type="ORF">LSAT_V11C200058940</name>
</gene>
<dbReference type="PANTHER" id="PTHR31637">
    <property type="entry name" value="2,3-BISPHOSPHOGLYCERATE-INDEPENDENT PHOSPHOGLYCERATE MUTASE"/>
    <property type="match status" value="1"/>
</dbReference>
<dbReference type="InterPro" id="IPR006124">
    <property type="entry name" value="Metalloenzyme"/>
</dbReference>
<feature type="domain" description="Metalloenzyme" evidence="4">
    <location>
        <begin position="2"/>
        <end position="82"/>
    </location>
</feature>
<dbReference type="GO" id="GO:0046872">
    <property type="term" value="F:metal ion binding"/>
    <property type="evidence" value="ECO:0007669"/>
    <property type="project" value="InterPro"/>
</dbReference>
<dbReference type="Proteomes" id="UP000235145">
    <property type="component" value="Unassembled WGS sequence"/>
</dbReference>
<dbReference type="InterPro" id="IPR017850">
    <property type="entry name" value="Alkaline_phosphatase_core_sf"/>
</dbReference>
<organism evidence="5 6">
    <name type="scientific">Lactuca sativa</name>
    <name type="common">Garden lettuce</name>
    <dbReference type="NCBI Taxonomy" id="4236"/>
    <lineage>
        <taxon>Eukaryota</taxon>
        <taxon>Viridiplantae</taxon>
        <taxon>Streptophyta</taxon>
        <taxon>Embryophyta</taxon>
        <taxon>Tracheophyta</taxon>
        <taxon>Spermatophyta</taxon>
        <taxon>Magnoliopsida</taxon>
        <taxon>eudicotyledons</taxon>
        <taxon>Gunneridae</taxon>
        <taxon>Pentapetalae</taxon>
        <taxon>asterids</taxon>
        <taxon>campanulids</taxon>
        <taxon>Asterales</taxon>
        <taxon>Asteraceae</taxon>
        <taxon>Cichorioideae</taxon>
        <taxon>Cichorieae</taxon>
        <taxon>Lactucinae</taxon>
        <taxon>Lactuca</taxon>
    </lineage>
</organism>
<comment type="subunit">
    <text evidence="2">Monomer.</text>
</comment>
<keyword evidence="6" id="KW-1185">Reference proteome</keyword>
<dbReference type="EMBL" id="NBSK02000002">
    <property type="protein sequence ID" value="KAJ0223619.1"/>
    <property type="molecule type" value="Genomic_DNA"/>
</dbReference>
<reference evidence="5 6" key="1">
    <citation type="journal article" date="2017" name="Nat. Commun.">
        <title>Genome assembly with in vitro proximity ligation data and whole-genome triplication in lettuce.</title>
        <authorList>
            <person name="Reyes-Chin-Wo S."/>
            <person name="Wang Z."/>
            <person name="Yang X."/>
            <person name="Kozik A."/>
            <person name="Arikit S."/>
            <person name="Song C."/>
            <person name="Xia L."/>
            <person name="Froenicke L."/>
            <person name="Lavelle D.O."/>
            <person name="Truco M.J."/>
            <person name="Xia R."/>
            <person name="Zhu S."/>
            <person name="Xu C."/>
            <person name="Xu H."/>
            <person name="Xu X."/>
            <person name="Cox K."/>
            <person name="Korf I."/>
            <person name="Meyers B.C."/>
            <person name="Michelmore R.W."/>
        </authorList>
    </citation>
    <scope>NUCLEOTIDE SEQUENCE [LARGE SCALE GENOMIC DNA]</scope>
    <source>
        <strain evidence="6">cv. Salinas</strain>
        <tissue evidence="5">Seedlings</tissue>
    </source>
</reference>
<dbReference type="InterPro" id="IPR005995">
    <property type="entry name" value="Pgm_bpd_ind"/>
</dbReference>
<name>A0A9R1WGX6_LACSA</name>
<protein>
    <recommendedName>
        <fullName evidence="4">Metalloenzyme domain-containing protein</fullName>
    </recommendedName>
</protein>
<evidence type="ECO:0000313" key="6">
    <source>
        <dbReference type="Proteomes" id="UP000235145"/>
    </source>
</evidence>
<evidence type="ECO:0000313" key="5">
    <source>
        <dbReference type="EMBL" id="KAJ0223619.1"/>
    </source>
</evidence>
<accession>A0A9R1WGX6</accession>
<evidence type="ECO:0000256" key="1">
    <source>
        <dbReference type="ARBA" id="ARBA00004496"/>
    </source>
</evidence>
<dbReference type="SUPFAM" id="SSF53649">
    <property type="entry name" value="Alkaline phosphatase-like"/>
    <property type="match status" value="1"/>
</dbReference>
<dbReference type="Gramene" id="rna-gnl|WGS:NBSK|LSAT_2X23081_mrna">
    <property type="protein sequence ID" value="cds-PLY89278.1"/>
    <property type="gene ID" value="gene-LSAT_2X23081"/>
</dbReference>
<comment type="subcellular location">
    <subcellularLocation>
        <location evidence="1">Cytoplasm</location>
    </subcellularLocation>
</comment>
<dbReference type="AlphaFoldDB" id="A0A9R1WGX6"/>
<dbReference type="Gene3D" id="3.40.720.10">
    <property type="entry name" value="Alkaline Phosphatase, subunit A"/>
    <property type="match status" value="1"/>
</dbReference>
<proteinExistence type="predicted"/>